<dbReference type="Proteomes" id="UP001175211">
    <property type="component" value="Unassembled WGS sequence"/>
</dbReference>
<evidence type="ECO:0000313" key="3">
    <source>
        <dbReference type="Proteomes" id="UP001175211"/>
    </source>
</evidence>
<dbReference type="RefSeq" id="XP_060331107.1">
    <property type="nucleotide sequence ID" value="XM_060477386.1"/>
</dbReference>
<feature type="compositionally biased region" description="Basic and acidic residues" evidence="1">
    <location>
        <begin position="81"/>
        <end position="91"/>
    </location>
</feature>
<organism evidence="2 3">
    <name type="scientific">Armillaria tabescens</name>
    <name type="common">Ringless honey mushroom</name>
    <name type="synonym">Agaricus tabescens</name>
    <dbReference type="NCBI Taxonomy" id="1929756"/>
    <lineage>
        <taxon>Eukaryota</taxon>
        <taxon>Fungi</taxon>
        <taxon>Dikarya</taxon>
        <taxon>Basidiomycota</taxon>
        <taxon>Agaricomycotina</taxon>
        <taxon>Agaricomycetes</taxon>
        <taxon>Agaricomycetidae</taxon>
        <taxon>Agaricales</taxon>
        <taxon>Marasmiineae</taxon>
        <taxon>Physalacriaceae</taxon>
        <taxon>Desarmillaria</taxon>
    </lineage>
</organism>
<protein>
    <submittedName>
        <fullName evidence="2">Uncharacterized protein</fullName>
    </submittedName>
</protein>
<gene>
    <name evidence="2" type="ORF">EV420DRAFT_1642578</name>
</gene>
<evidence type="ECO:0000313" key="2">
    <source>
        <dbReference type="EMBL" id="KAK0458857.1"/>
    </source>
</evidence>
<sequence>MLVRDEPDPNLIVDGRRNHRRPQRYGESTSLPPPSSSRKHGPDNLNPSGDNEHTAVPSVPRQSKCVCTNDETLEECDEPEVPEKQAVRVRA</sequence>
<accession>A0AA39KCW8</accession>
<feature type="region of interest" description="Disordered" evidence="1">
    <location>
        <begin position="1"/>
        <end position="91"/>
    </location>
</feature>
<evidence type="ECO:0000256" key="1">
    <source>
        <dbReference type="SAM" id="MobiDB-lite"/>
    </source>
</evidence>
<proteinExistence type="predicted"/>
<dbReference type="EMBL" id="JAUEPS010000016">
    <property type="protein sequence ID" value="KAK0458857.1"/>
    <property type="molecule type" value="Genomic_DNA"/>
</dbReference>
<name>A0AA39KCW8_ARMTA</name>
<comment type="caution">
    <text evidence="2">The sequence shown here is derived from an EMBL/GenBank/DDBJ whole genome shotgun (WGS) entry which is preliminary data.</text>
</comment>
<dbReference type="AlphaFoldDB" id="A0AA39KCW8"/>
<reference evidence="2" key="1">
    <citation type="submission" date="2023-06" db="EMBL/GenBank/DDBJ databases">
        <authorList>
            <consortium name="Lawrence Berkeley National Laboratory"/>
            <person name="Ahrendt S."/>
            <person name="Sahu N."/>
            <person name="Indic B."/>
            <person name="Wong-Bajracharya J."/>
            <person name="Merenyi Z."/>
            <person name="Ke H.-M."/>
            <person name="Monk M."/>
            <person name="Kocsube S."/>
            <person name="Drula E."/>
            <person name="Lipzen A."/>
            <person name="Balint B."/>
            <person name="Henrissat B."/>
            <person name="Andreopoulos B."/>
            <person name="Martin F.M."/>
            <person name="Harder C.B."/>
            <person name="Rigling D."/>
            <person name="Ford K.L."/>
            <person name="Foster G.D."/>
            <person name="Pangilinan J."/>
            <person name="Papanicolaou A."/>
            <person name="Barry K."/>
            <person name="LaButti K."/>
            <person name="Viragh M."/>
            <person name="Koriabine M."/>
            <person name="Yan M."/>
            <person name="Riley R."/>
            <person name="Champramary S."/>
            <person name="Plett K.L."/>
            <person name="Tsai I.J."/>
            <person name="Slot J."/>
            <person name="Sipos G."/>
            <person name="Plett J."/>
            <person name="Nagy L.G."/>
            <person name="Grigoriev I.V."/>
        </authorList>
    </citation>
    <scope>NUCLEOTIDE SEQUENCE</scope>
    <source>
        <strain evidence="2">CCBAS 213</strain>
    </source>
</reference>
<keyword evidence="3" id="KW-1185">Reference proteome</keyword>
<feature type="compositionally biased region" description="Acidic residues" evidence="1">
    <location>
        <begin position="71"/>
        <end position="80"/>
    </location>
</feature>
<dbReference type="GeneID" id="85360934"/>